<evidence type="ECO:0000256" key="1">
    <source>
        <dbReference type="SAM" id="SignalP"/>
    </source>
</evidence>
<gene>
    <name evidence="2" type="ORF">BKP35_00850</name>
</gene>
<dbReference type="AlphaFoldDB" id="A0A1S2LT88"/>
<feature type="chain" id="PRO_5010324147" evidence="1">
    <location>
        <begin position="32"/>
        <end position="250"/>
    </location>
</feature>
<evidence type="ECO:0000313" key="3">
    <source>
        <dbReference type="Proteomes" id="UP000180098"/>
    </source>
</evidence>
<sequence length="250" mass="28225">MKTNKHKKFGKVILAGALVSTSILFSAQALANNELNQEEREKLLVEINEEGDDINHYETIEKLRNYIEDNVNDGSFASLHIDREEALTGTVVLSFTKELSPTIKDEIKALVEEPAKVSFRVVDYTEDELIEKQREINLAAFEETVFEAKGISVYHTSTDVINNRINIGISPFNAETAQVIYDYFDSNMIKVEEGQQVRTLMDVATEEAEATEEASDTSKEVTTISLDDAATDDKPGFFSKILNWLTQWFK</sequence>
<reference evidence="2 3" key="1">
    <citation type="submission" date="2016-10" db="EMBL/GenBank/DDBJ databases">
        <title>Draft genome sequences of four alkaliphilic bacteria belonging to the Anaerobacillus genus.</title>
        <authorList>
            <person name="Bassil N.M."/>
            <person name="Lloyd J.R."/>
        </authorList>
    </citation>
    <scope>NUCLEOTIDE SEQUENCE [LARGE SCALE GENOMIC DNA]</scope>
    <source>
        <strain evidence="2 3">DSM 15340</strain>
    </source>
</reference>
<accession>A0A1S2LT88</accession>
<dbReference type="EMBL" id="MLQQ01000001">
    <property type="protein sequence ID" value="OIJ15576.1"/>
    <property type="molecule type" value="Genomic_DNA"/>
</dbReference>
<keyword evidence="1" id="KW-0732">Signal</keyword>
<organism evidence="2 3">
    <name type="scientific">Anaerobacillus arseniciselenatis</name>
    <dbReference type="NCBI Taxonomy" id="85682"/>
    <lineage>
        <taxon>Bacteria</taxon>
        <taxon>Bacillati</taxon>
        <taxon>Bacillota</taxon>
        <taxon>Bacilli</taxon>
        <taxon>Bacillales</taxon>
        <taxon>Bacillaceae</taxon>
        <taxon>Anaerobacillus</taxon>
    </lineage>
</organism>
<dbReference type="RefSeq" id="WP_071311501.1">
    <property type="nucleotide sequence ID" value="NZ_MLQQ01000001.1"/>
</dbReference>
<name>A0A1S2LT88_9BACI</name>
<protein>
    <submittedName>
        <fullName evidence="2">Uncharacterized protein</fullName>
    </submittedName>
</protein>
<proteinExistence type="predicted"/>
<dbReference type="Proteomes" id="UP000180098">
    <property type="component" value="Unassembled WGS sequence"/>
</dbReference>
<feature type="signal peptide" evidence="1">
    <location>
        <begin position="1"/>
        <end position="31"/>
    </location>
</feature>
<dbReference type="OrthoDB" id="2067368at2"/>
<keyword evidence="3" id="KW-1185">Reference proteome</keyword>
<comment type="caution">
    <text evidence="2">The sequence shown here is derived from an EMBL/GenBank/DDBJ whole genome shotgun (WGS) entry which is preliminary data.</text>
</comment>
<evidence type="ECO:0000313" key="2">
    <source>
        <dbReference type="EMBL" id="OIJ15576.1"/>
    </source>
</evidence>